<dbReference type="RefSeq" id="WP_129605495.1">
    <property type="nucleotide sequence ID" value="NZ_SBLB01000009.1"/>
</dbReference>
<evidence type="ECO:0008006" key="9">
    <source>
        <dbReference type="Google" id="ProtNLM"/>
    </source>
</evidence>
<dbReference type="InterPro" id="IPR008947">
    <property type="entry name" value="PLipase_C/P1_nuclease_dom_sf"/>
</dbReference>
<protein>
    <recommendedName>
        <fullName evidence="9">S1/P1 Nuclease</fullName>
    </recommendedName>
</protein>
<dbReference type="InterPro" id="IPR003154">
    <property type="entry name" value="S1/P1nuclease"/>
</dbReference>
<dbReference type="PANTHER" id="PTHR33146:SF10">
    <property type="entry name" value="STRAND-SPECIFIC NUCLEASE, PUTATIVE-RELATED"/>
    <property type="match status" value="1"/>
</dbReference>
<keyword evidence="3" id="KW-0255">Endonuclease</keyword>
<evidence type="ECO:0000313" key="8">
    <source>
        <dbReference type="Proteomes" id="UP000290407"/>
    </source>
</evidence>
<dbReference type="Pfam" id="PF02265">
    <property type="entry name" value="S1-P1_nuclease"/>
    <property type="match status" value="1"/>
</dbReference>
<keyword evidence="1" id="KW-0540">Nuclease</keyword>
<evidence type="ECO:0000313" key="7">
    <source>
        <dbReference type="EMBL" id="RYC67087.1"/>
    </source>
</evidence>
<evidence type="ECO:0000256" key="2">
    <source>
        <dbReference type="ARBA" id="ARBA00022723"/>
    </source>
</evidence>
<dbReference type="GO" id="GO:0004519">
    <property type="term" value="F:endonuclease activity"/>
    <property type="evidence" value="ECO:0007669"/>
    <property type="project" value="UniProtKB-KW"/>
</dbReference>
<organism evidence="7 8">
    <name type="scientific">Spirosoma sordidisoli</name>
    <dbReference type="NCBI Taxonomy" id="2502893"/>
    <lineage>
        <taxon>Bacteria</taxon>
        <taxon>Pseudomonadati</taxon>
        <taxon>Bacteroidota</taxon>
        <taxon>Cytophagia</taxon>
        <taxon>Cytophagales</taxon>
        <taxon>Cytophagaceae</taxon>
        <taxon>Spirosoma</taxon>
    </lineage>
</organism>
<dbReference type="GO" id="GO:0006308">
    <property type="term" value="P:DNA catabolic process"/>
    <property type="evidence" value="ECO:0007669"/>
    <property type="project" value="InterPro"/>
</dbReference>
<keyword evidence="8" id="KW-1185">Reference proteome</keyword>
<dbReference type="GO" id="GO:0003676">
    <property type="term" value="F:nucleic acid binding"/>
    <property type="evidence" value="ECO:0007669"/>
    <property type="project" value="InterPro"/>
</dbReference>
<comment type="caution">
    <text evidence="7">The sequence shown here is derived from an EMBL/GenBank/DDBJ whole genome shotgun (WGS) entry which is preliminary data.</text>
</comment>
<dbReference type="SUPFAM" id="SSF48537">
    <property type="entry name" value="Phospholipase C/P1 nuclease"/>
    <property type="match status" value="1"/>
</dbReference>
<evidence type="ECO:0000256" key="3">
    <source>
        <dbReference type="ARBA" id="ARBA00022759"/>
    </source>
</evidence>
<dbReference type="Proteomes" id="UP000290407">
    <property type="component" value="Unassembled WGS sequence"/>
</dbReference>
<dbReference type="GO" id="GO:0046872">
    <property type="term" value="F:metal ion binding"/>
    <property type="evidence" value="ECO:0007669"/>
    <property type="project" value="UniProtKB-KW"/>
</dbReference>
<keyword evidence="5" id="KW-1015">Disulfide bond</keyword>
<keyword evidence="2" id="KW-0479">Metal-binding</keyword>
<dbReference type="AlphaFoldDB" id="A0A4Q2UDD2"/>
<accession>A0A4Q2UDD2</accession>
<dbReference type="PANTHER" id="PTHR33146">
    <property type="entry name" value="ENDONUCLEASE 4"/>
    <property type="match status" value="1"/>
</dbReference>
<name>A0A4Q2UDD2_9BACT</name>
<gene>
    <name evidence="7" type="ORF">EQG79_25735</name>
</gene>
<keyword evidence="6" id="KW-0325">Glycoprotein</keyword>
<evidence type="ECO:0000256" key="5">
    <source>
        <dbReference type="ARBA" id="ARBA00023157"/>
    </source>
</evidence>
<dbReference type="Gene3D" id="1.10.575.10">
    <property type="entry name" value="P1 Nuclease"/>
    <property type="match status" value="1"/>
</dbReference>
<dbReference type="CDD" id="cd11010">
    <property type="entry name" value="S1-P1_nuclease"/>
    <property type="match status" value="1"/>
</dbReference>
<evidence type="ECO:0000256" key="6">
    <source>
        <dbReference type="ARBA" id="ARBA00023180"/>
    </source>
</evidence>
<proteinExistence type="predicted"/>
<evidence type="ECO:0000256" key="1">
    <source>
        <dbReference type="ARBA" id="ARBA00022722"/>
    </source>
</evidence>
<keyword evidence="4" id="KW-0378">Hydrolase</keyword>
<sequence>MKNKLIVKRNWLWLVFVSLTLQAYSWNKPTHMAIGAIAYRDLQQKSPKTLARVLNLLRQHPDVKTRWAPMMADTTLTPAEKDRYLFMLAARWPDDIRGQNNPNDHATWHFINYIYNPSLGIARTDSSLATGENIVQAFVLNQQILQSNAPDSEKAIALCWLFHLAGDVHMPLHTAALISPQFPEGDRGGNLFRIKVSMSNPTLNLHSFWDGMLLGKDQFRAADQLAIELLKNHPNRKRIRGRKPAIQAWSTQSFDLARSLAYRQGALVPGTGAEGAVLPADYVATVKPVAEQQVAWAGHRLAGTLRADMTRH</sequence>
<dbReference type="GO" id="GO:0016788">
    <property type="term" value="F:hydrolase activity, acting on ester bonds"/>
    <property type="evidence" value="ECO:0007669"/>
    <property type="project" value="InterPro"/>
</dbReference>
<reference evidence="7 8" key="1">
    <citation type="submission" date="2019-01" db="EMBL/GenBank/DDBJ databases">
        <title>Spirosoma flava sp. nov., a propanil-degrading bacterium isolated from herbicide-contaminated soil.</title>
        <authorList>
            <person name="Zhang L."/>
            <person name="Jiang J.-D."/>
        </authorList>
    </citation>
    <scope>NUCLEOTIDE SEQUENCE [LARGE SCALE GENOMIC DNA]</scope>
    <source>
        <strain evidence="7 8">TY50</strain>
    </source>
</reference>
<dbReference type="EMBL" id="SBLB01000009">
    <property type="protein sequence ID" value="RYC67087.1"/>
    <property type="molecule type" value="Genomic_DNA"/>
</dbReference>
<evidence type="ECO:0000256" key="4">
    <source>
        <dbReference type="ARBA" id="ARBA00022801"/>
    </source>
</evidence>